<comment type="similarity">
    <text evidence="1">Belongs to the ABC transporter superfamily.</text>
</comment>
<dbReference type="Gene3D" id="3.40.50.300">
    <property type="entry name" value="P-loop containing nucleotide triphosphate hydrolases"/>
    <property type="match status" value="1"/>
</dbReference>
<proteinExistence type="inferred from homology"/>
<evidence type="ECO:0000256" key="2">
    <source>
        <dbReference type="ARBA" id="ARBA00022448"/>
    </source>
</evidence>
<dbReference type="Pfam" id="PF00005">
    <property type="entry name" value="ABC_tran"/>
    <property type="match status" value="1"/>
</dbReference>
<evidence type="ECO:0000256" key="3">
    <source>
        <dbReference type="ARBA" id="ARBA00022741"/>
    </source>
</evidence>
<organism evidence="6 7">
    <name type="scientific">Candidatus Nephthysia bennettiae</name>
    <dbReference type="NCBI Taxonomy" id="3127016"/>
    <lineage>
        <taxon>Bacteria</taxon>
        <taxon>Bacillati</taxon>
        <taxon>Candidatus Dormiibacterota</taxon>
        <taxon>Candidatus Dormibacteria</taxon>
        <taxon>Candidatus Dormibacterales</taxon>
        <taxon>Candidatus Dormibacteraceae</taxon>
        <taxon>Candidatus Nephthysia</taxon>
    </lineage>
</organism>
<evidence type="ECO:0000259" key="5">
    <source>
        <dbReference type="PROSITE" id="PS50893"/>
    </source>
</evidence>
<dbReference type="PROSITE" id="PS00211">
    <property type="entry name" value="ABC_TRANSPORTER_1"/>
    <property type="match status" value="1"/>
</dbReference>
<evidence type="ECO:0000313" key="7">
    <source>
        <dbReference type="Proteomes" id="UP000612893"/>
    </source>
</evidence>
<dbReference type="InterPro" id="IPR003593">
    <property type="entry name" value="AAA+_ATPase"/>
</dbReference>
<protein>
    <submittedName>
        <fullName evidence="6">ABC transporter ATP-binding protein</fullName>
    </submittedName>
</protein>
<keyword evidence="2" id="KW-0813">Transport</keyword>
<keyword evidence="7" id="KW-1185">Reference proteome</keyword>
<sequence length="303" mass="33394">PPPSPAIHTVDLAKRFGKTVALAGLTMTVPRGEVFGFLGPNGAGKTTAVKLLVGLVRPTSGEAWLLGRPLGERQVRRRIGYLPELFRYQPWLSAREVLQVHCELARLPRSSWREEIDTALQVAGLSERAGDRVGTYSKGMQQRLGLGVALLGSPELVFLDEPTSALDPVGRHDVRQILHHLRDRGTAVFLNSHLLTEVEMVCDRVAMVDRGRVIASGTLDELLGGNSCRVRVTGLDLRQRAGLSRFGELDDDGEWITVRGLEPERVPELVDEIVKLGGRVYAVEPRQLSLEDRFLQLLGDHQG</sequence>
<dbReference type="EMBL" id="JAEKNR010000020">
    <property type="protein sequence ID" value="MBJ7596717.1"/>
    <property type="molecule type" value="Genomic_DNA"/>
</dbReference>
<dbReference type="CDD" id="cd03230">
    <property type="entry name" value="ABC_DR_subfamily_A"/>
    <property type="match status" value="1"/>
</dbReference>
<evidence type="ECO:0000313" key="6">
    <source>
        <dbReference type="EMBL" id="MBJ7596717.1"/>
    </source>
</evidence>
<dbReference type="InterPro" id="IPR027417">
    <property type="entry name" value="P-loop_NTPase"/>
</dbReference>
<dbReference type="InterPro" id="IPR017871">
    <property type="entry name" value="ABC_transporter-like_CS"/>
</dbReference>
<accession>A0A934K3M1</accession>
<dbReference type="RefSeq" id="WP_338198545.1">
    <property type="nucleotide sequence ID" value="NZ_JAEKNR010000020.1"/>
</dbReference>
<dbReference type="Proteomes" id="UP000612893">
    <property type="component" value="Unassembled WGS sequence"/>
</dbReference>
<dbReference type="SUPFAM" id="SSF52540">
    <property type="entry name" value="P-loop containing nucleoside triphosphate hydrolases"/>
    <property type="match status" value="1"/>
</dbReference>
<dbReference type="GO" id="GO:0005524">
    <property type="term" value="F:ATP binding"/>
    <property type="evidence" value="ECO:0007669"/>
    <property type="project" value="UniProtKB-KW"/>
</dbReference>
<keyword evidence="3" id="KW-0547">Nucleotide-binding</keyword>
<feature type="non-terminal residue" evidence="6">
    <location>
        <position position="1"/>
    </location>
</feature>
<reference evidence="6" key="1">
    <citation type="submission" date="2020-10" db="EMBL/GenBank/DDBJ databases">
        <title>Ca. Dormibacterota MAGs.</title>
        <authorList>
            <person name="Montgomery K."/>
        </authorList>
    </citation>
    <scope>NUCLEOTIDE SEQUENCE [LARGE SCALE GENOMIC DNA]</scope>
    <source>
        <strain evidence="6">SC8812_S17_10</strain>
    </source>
</reference>
<dbReference type="PROSITE" id="PS50893">
    <property type="entry name" value="ABC_TRANSPORTER_2"/>
    <property type="match status" value="1"/>
</dbReference>
<dbReference type="AlphaFoldDB" id="A0A934K3M1"/>
<evidence type="ECO:0000256" key="4">
    <source>
        <dbReference type="ARBA" id="ARBA00022840"/>
    </source>
</evidence>
<dbReference type="InterPro" id="IPR003439">
    <property type="entry name" value="ABC_transporter-like_ATP-bd"/>
</dbReference>
<dbReference type="SMART" id="SM00382">
    <property type="entry name" value="AAA"/>
    <property type="match status" value="1"/>
</dbReference>
<comment type="caution">
    <text evidence="6">The sequence shown here is derived from an EMBL/GenBank/DDBJ whole genome shotgun (WGS) entry which is preliminary data.</text>
</comment>
<keyword evidence="4 6" id="KW-0067">ATP-binding</keyword>
<dbReference type="GO" id="GO:0016887">
    <property type="term" value="F:ATP hydrolysis activity"/>
    <property type="evidence" value="ECO:0007669"/>
    <property type="project" value="InterPro"/>
</dbReference>
<dbReference type="PANTHER" id="PTHR43335">
    <property type="entry name" value="ABC TRANSPORTER, ATP-BINDING PROTEIN"/>
    <property type="match status" value="1"/>
</dbReference>
<gene>
    <name evidence="6" type="ORF">JF922_01335</name>
</gene>
<feature type="domain" description="ABC transporter" evidence="5">
    <location>
        <begin position="7"/>
        <end position="235"/>
    </location>
</feature>
<name>A0A934K3M1_9BACT</name>
<evidence type="ECO:0000256" key="1">
    <source>
        <dbReference type="ARBA" id="ARBA00005417"/>
    </source>
</evidence>